<proteinExistence type="predicted"/>
<evidence type="ECO:0000259" key="1">
    <source>
        <dbReference type="PROSITE" id="PS50234"/>
    </source>
</evidence>
<organism evidence="2 3">
    <name type="scientific">Acidihalobacter ferrooxydans</name>
    <dbReference type="NCBI Taxonomy" id="1765967"/>
    <lineage>
        <taxon>Bacteria</taxon>
        <taxon>Pseudomonadati</taxon>
        <taxon>Pseudomonadota</taxon>
        <taxon>Gammaproteobacteria</taxon>
        <taxon>Chromatiales</taxon>
        <taxon>Ectothiorhodospiraceae</taxon>
        <taxon>Acidihalobacter</taxon>
    </lineage>
</organism>
<feature type="domain" description="VWFA" evidence="1">
    <location>
        <begin position="32"/>
        <end position="223"/>
    </location>
</feature>
<dbReference type="InterPro" id="IPR002035">
    <property type="entry name" value="VWF_A"/>
</dbReference>
<dbReference type="AlphaFoldDB" id="A0A1P8UL77"/>
<dbReference type="EMBL" id="CP019434">
    <property type="protein sequence ID" value="APZ44573.1"/>
    <property type="molecule type" value="Genomic_DNA"/>
</dbReference>
<name>A0A1P8UL77_9GAMM</name>
<dbReference type="InterPro" id="IPR013424">
    <property type="entry name" value="Ice-binding_C"/>
</dbReference>
<evidence type="ECO:0000313" key="3">
    <source>
        <dbReference type="Proteomes" id="UP000243807"/>
    </source>
</evidence>
<sequence>MNMKRFILSTVVACGIMGGGMVNAAPINVGLELALLVDASGSVSASEYSLQKSGYVNAFQNPTIQSLIGNQPGGIAVTYIEWSGSSQQSQLVDWTHITNATTANSFASTLSATGRAYSGATAPGSAIDFALPLFSGNGFTSSKWIMDVSGDGTENAGANTASARDNALANGVTAINGLPIGGGAFLKSWYQNNIVGGTSAFLIQANSFSDFETAVEQKLYKEISGDTVAVPEPSSLGLLFFGLAALTGMFALRRRIG</sequence>
<dbReference type="Pfam" id="PF06707">
    <property type="entry name" value="DUF1194"/>
    <property type="match status" value="1"/>
</dbReference>
<evidence type="ECO:0000313" key="2">
    <source>
        <dbReference type="EMBL" id="APZ44573.1"/>
    </source>
</evidence>
<dbReference type="Pfam" id="PF07589">
    <property type="entry name" value="PEP-CTERM"/>
    <property type="match status" value="1"/>
</dbReference>
<dbReference type="NCBIfam" id="TIGR02595">
    <property type="entry name" value="PEP_CTERM"/>
    <property type="match status" value="1"/>
</dbReference>
<reference evidence="2 3" key="1">
    <citation type="submission" date="2017-01" db="EMBL/GenBank/DDBJ databases">
        <title>Draft sequence of Acidihalobacter ferrooxidans strain DSM 14175 (strain V8).</title>
        <authorList>
            <person name="Khaleque H.N."/>
            <person name="Ramsay J.P."/>
            <person name="Murphy R.J.T."/>
            <person name="Kaksonen A.H."/>
            <person name="Boxall N.J."/>
            <person name="Watkin E.L.J."/>
        </authorList>
    </citation>
    <scope>NUCLEOTIDE SEQUENCE [LARGE SCALE GENOMIC DNA]</scope>
    <source>
        <strain evidence="2 3">V8</strain>
    </source>
</reference>
<gene>
    <name evidence="2" type="ORF">BW247_06310</name>
</gene>
<dbReference type="PROSITE" id="PS50234">
    <property type="entry name" value="VWFA"/>
    <property type="match status" value="1"/>
</dbReference>
<dbReference type="STRING" id="1765967.BW247_06310"/>
<dbReference type="KEGG" id="afy:BW247_06310"/>
<dbReference type="Gene3D" id="3.40.50.410">
    <property type="entry name" value="von Willebrand factor, type A domain"/>
    <property type="match status" value="1"/>
</dbReference>
<accession>A0A1P8UL77</accession>
<dbReference type="SUPFAM" id="SSF53300">
    <property type="entry name" value="vWA-like"/>
    <property type="match status" value="1"/>
</dbReference>
<dbReference type="InterPro" id="IPR010607">
    <property type="entry name" value="DUF1194"/>
</dbReference>
<keyword evidence="3" id="KW-1185">Reference proteome</keyword>
<dbReference type="Proteomes" id="UP000243807">
    <property type="component" value="Chromosome"/>
</dbReference>
<dbReference type="InterPro" id="IPR036465">
    <property type="entry name" value="vWFA_dom_sf"/>
</dbReference>
<protein>
    <recommendedName>
        <fullName evidence="1">VWFA domain-containing protein</fullName>
    </recommendedName>
</protein>